<comment type="caution">
    <text evidence="2">The sequence shown here is derived from an EMBL/GenBank/DDBJ whole genome shotgun (WGS) entry which is preliminary data.</text>
</comment>
<dbReference type="AlphaFoldDB" id="A0A9P0NY84"/>
<sequence length="72" mass="8239">MPVKDLEKNTNEANGNINENQPVKEITQTDKLNKRLLQSFLIKINQGDHKYFNNAQSQQPDSCGHPQEPDFS</sequence>
<dbReference type="OrthoDB" id="6779905at2759"/>
<protein>
    <submittedName>
        <fullName evidence="2">Uncharacterized protein</fullName>
    </submittedName>
</protein>
<keyword evidence="3" id="KW-1185">Reference proteome</keyword>
<evidence type="ECO:0000313" key="2">
    <source>
        <dbReference type="EMBL" id="CAH1959057.1"/>
    </source>
</evidence>
<gene>
    <name evidence="2" type="ORF">ACAOBT_LOCUS2995</name>
</gene>
<reference evidence="2" key="1">
    <citation type="submission" date="2022-03" db="EMBL/GenBank/DDBJ databases">
        <authorList>
            <person name="Sayadi A."/>
        </authorList>
    </citation>
    <scope>NUCLEOTIDE SEQUENCE</scope>
</reference>
<feature type="compositionally biased region" description="Basic and acidic residues" evidence="1">
    <location>
        <begin position="1"/>
        <end position="10"/>
    </location>
</feature>
<evidence type="ECO:0000256" key="1">
    <source>
        <dbReference type="SAM" id="MobiDB-lite"/>
    </source>
</evidence>
<evidence type="ECO:0000313" key="3">
    <source>
        <dbReference type="Proteomes" id="UP001152888"/>
    </source>
</evidence>
<feature type="region of interest" description="Disordered" evidence="1">
    <location>
        <begin position="1"/>
        <end position="24"/>
    </location>
</feature>
<dbReference type="EMBL" id="CAKOFQ010006680">
    <property type="protein sequence ID" value="CAH1959057.1"/>
    <property type="molecule type" value="Genomic_DNA"/>
</dbReference>
<dbReference type="Proteomes" id="UP001152888">
    <property type="component" value="Unassembled WGS sequence"/>
</dbReference>
<proteinExistence type="predicted"/>
<feature type="region of interest" description="Disordered" evidence="1">
    <location>
        <begin position="52"/>
        <end position="72"/>
    </location>
</feature>
<accession>A0A9P0NY84</accession>
<feature type="compositionally biased region" description="Low complexity" evidence="1">
    <location>
        <begin position="11"/>
        <end position="20"/>
    </location>
</feature>
<name>A0A9P0NY84_ACAOB</name>
<organism evidence="2 3">
    <name type="scientific">Acanthoscelides obtectus</name>
    <name type="common">Bean weevil</name>
    <name type="synonym">Bruchus obtectus</name>
    <dbReference type="NCBI Taxonomy" id="200917"/>
    <lineage>
        <taxon>Eukaryota</taxon>
        <taxon>Metazoa</taxon>
        <taxon>Ecdysozoa</taxon>
        <taxon>Arthropoda</taxon>
        <taxon>Hexapoda</taxon>
        <taxon>Insecta</taxon>
        <taxon>Pterygota</taxon>
        <taxon>Neoptera</taxon>
        <taxon>Endopterygota</taxon>
        <taxon>Coleoptera</taxon>
        <taxon>Polyphaga</taxon>
        <taxon>Cucujiformia</taxon>
        <taxon>Chrysomeloidea</taxon>
        <taxon>Chrysomelidae</taxon>
        <taxon>Bruchinae</taxon>
        <taxon>Bruchini</taxon>
        <taxon>Acanthoscelides</taxon>
    </lineage>
</organism>